<sequence length="110" mass="12848">MGIEIYYQNNINGEGIRGCVFYMGDVFHEYIIRLCVGNEVFPLLGRLCTIDDELVIQIEPDEFESYIFELENVLELGENWGPAKEHFRRLVDIFRSDKAKQNGFKCFIDS</sequence>
<organism evidence="1 2">
    <name type="scientific">Zooshikella harenae</name>
    <dbReference type="NCBI Taxonomy" id="2827238"/>
    <lineage>
        <taxon>Bacteria</taxon>
        <taxon>Pseudomonadati</taxon>
        <taxon>Pseudomonadota</taxon>
        <taxon>Gammaproteobacteria</taxon>
        <taxon>Oceanospirillales</taxon>
        <taxon>Zooshikellaceae</taxon>
        <taxon>Zooshikella</taxon>
    </lineage>
</organism>
<dbReference type="RefSeq" id="WP_215822403.1">
    <property type="nucleotide sequence ID" value="NZ_JAGSOY010000158.1"/>
</dbReference>
<evidence type="ECO:0000313" key="2">
    <source>
        <dbReference type="Proteomes" id="UP000690515"/>
    </source>
</evidence>
<evidence type="ECO:0008006" key="3">
    <source>
        <dbReference type="Google" id="ProtNLM"/>
    </source>
</evidence>
<evidence type="ECO:0000313" key="1">
    <source>
        <dbReference type="EMBL" id="MBU2714134.1"/>
    </source>
</evidence>
<accession>A0ABS5ZJI9</accession>
<gene>
    <name evidence="1" type="ORF">KCG35_24075</name>
</gene>
<proteinExistence type="predicted"/>
<comment type="caution">
    <text evidence="1">The sequence shown here is derived from an EMBL/GenBank/DDBJ whole genome shotgun (WGS) entry which is preliminary data.</text>
</comment>
<reference evidence="1 2" key="1">
    <citation type="submission" date="2021-04" db="EMBL/GenBank/DDBJ databases">
        <authorList>
            <person name="Pira H."/>
            <person name="Risdian C."/>
            <person name="Wink J."/>
        </authorList>
    </citation>
    <scope>NUCLEOTIDE SEQUENCE [LARGE SCALE GENOMIC DNA]</scope>
    <source>
        <strain evidence="1 2">WH53</strain>
    </source>
</reference>
<keyword evidence="2" id="KW-1185">Reference proteome</keyword>
<dbReference type="EMBL" id="JAGSOY010000158">
    <property type="protein sequence ID" value="MBU2714134.1"/>
    <property type="molecule type" value="Genomic_DNA"/>
</dbReference>
<name>A0ABS5ZJI9_9GAMM</name>
<dbReference type="Proteomes" id="UP000690515">
    <property type="component" value="Unassembled WGS sequence"/>
</dbReference>
<protein>
    <recommendedName>
        <fullName evidence="3">Immunity protein 8</fullName>
    </recommendedName>
</protein>